<evidence type="ECO:0000256" key="5">
    <source>
        <dbReference type="ARBA" id="ARBA00022989"/>
    </source>
</evidence>
<feature type="transmembrane region" description="Helical" evidence="7">
    <location>
        <begin position="261"/>
        <end position="283"/>
    </location>
</feature>
<evidence type="ECO:0000256" key="2">
    <source>
        <dbReference type="ARBA" id="ARBA00005773"/>
    </source>
</evidence>
<keyword evidence="4 7" id="KW-0812">Transmembrane</keyword>
<name>A0AA88SES0_CHASR</name>
<proteinExistence type="inferred from homology"/>
<feature type="transmembrane region" description="Helical" evidence="7">
    <location>
        <begin position="437"/>
        <end position="460"/>
    </location>
</feature>
<comment type="caution">
    <text evidence="8">The sequence shown here is derived from an EMBL/GenBank/DDBJ whole genome shotgun (WGS) entry which is preliminary data.</text>
</comment>
<evidence type="ECO:0000313" key="8">
    <source>
        <dbReference type="EMBL" id="KAK2835135.1"/>
    </source>
</evidence>
<feature type="transmembrane region" description="Helical" evidence="7">
    <location>
        <begin position="202"/>
        <end position="223"/>
    </location>
</feature>
<keyword evidence="5 7" id="KW-1133">Transmembrane helix</keyword>
<dbReference type="GO" id="GO:0090482">
    <property type="term" value="F:vitamin transmembrane transporter activity"/>
    <property type="evidence" value="ECO:0007669"/>
    <property type="project" value="InterPro"/>
</dbReference>
<reference evidence="8" key="1">
    <citation type="submission" date="2023-07" db="EMBL/GenBank/DDBJ databases">
        <title>Chromosome-level Genome Assembly of Striped Snakehead (Channa striata).</title>
        <authorList>
            <person name="Liu H."/>
        </authorList>
    </citation>
    <scope>NUCLEOTIDE SEQUENCE</scope>
    <source>
        <strain evidence="8">Gz</strain>
        <tissue evidence="8">Muscle</tissue>
    </source>
</reference>
<dbReference type="Pfam" id="PF01770">
    <property type="entry name" value="Folate_carrier"/>
    <property type="match status" value="1"/>
</dbReference>
<dbReference type="Gene3D" id="1.20.1250.20">
    <property type="entry name" value="MFS general substrate transporter like domains"/>
    <property type="match status" value="1"/>
</dbReference>
<feature type="transmembrane region" description="Helical" evidence="7">
    <location>
        <begin position="507"/>
        <end position="526"/>
    </location>
</feature>
<keyword evidence="3" id="KW-0813">Transport</keyword>
<dbReference type="InterPro" id="IPR036259">
    <property type="entry name" value="MFS_trans_sf"/>
</dbReference>
<feature type="transmembrane region" description="Helical" evidence="7">
    <location>
        <begin position="177"/>
        <end position="196"/>
    </location>
</feature>
<evidence type="ECO:0000256" key="7">
    <source>
        <dbReference type="SAM" id="Phobius"/>
    </source>
</evidence>
<keyword evidence="9" id="KW-1185">Reference proteome</keyword>
<feature type="transmembrane region" description="Helical" evidence="7">
    <location>
        <begin position="235"/>
        <end position="255"/>
    </location>
</feature>
<feature type="transmembrane region" description="Helical" evidence="7">
    <location>
        <begin position="472"/>
        <end position="495"/>
    </location>
</feature>
<organism evidence="8 9">
    <name type="scientific">Channa striata</name>
    <name type="common">Snakehead murrel</name>
    <name type="synonym">Ophicephalus striatus</name>
    <dbReference type="NCBI Taxonomy" id="64152"/>
    <lineage>
        <taxon>Eukaryota</taxon>
        <taxon>Metazoa</taxon>
        <taxon>Chordata</taxon>
        <taxon>Craniata</taxon>
        <taxon>Vertebrata</taxon>
        <taxon>Euteleostomi</taxon>
        <taxon>Actinopterygii</taxon>
        <taxon>Neopterygii</taxon>
        <taxon>Teleostei</taxon>
        <taxon>Neoteleostei</taxon>
        <taxon>Acanthomorphata</taxon>
        <taxon>Anabantaria</taxon>
        <taxon>Anabantiformes</taxon>
        <taxon>Channoidei</taxon>
        <taxon>Channidae</taxon>
        <taxon>Channa</taxon>
    </lineage>
</organism>
<dbReference type="SUPFAM" id="SSF103473">
    <property type="entry name" value="MFS general substrate transporter"/>
    <property type="match status" value="1"/>
</dbReference>
<dbReference type="FunFam" id="1.20.1250.20:FF:000225">
    <property type="entry name" value="Solute carrier family 19 member 1"/>
    <property type="match status" value="1"/>
</dbReference>
<dbReference type="AlphaFoldDB" id="A0AA88SES0"/>
<comment type="subcellular location">
    <subcellularLocation>
        <location evidence="1">Membrane</location>
        <topology evidence="1">Multi-pass membrane protein</topology>
    </subcellularLocation>
</comment>
<evidence type="ECO:0000256" key="3">
    <source>
        <dbReference type="ARBA" id="ARBA00022448"/>
    </source>
</evidence>
<dbReference type="Proteomes" id="UP001187415">
    <property type="component" value="Unassembled WGS sequence"/>
</dbReference>
<protein>
    <submittedName>
        <fullName evidence="8">Uncharacterized protein</fullName>
    </submittedName>
</protein>
<evidence type="ECO:0000256" key="6">
    <source>
        <dbReference type="ARBA" id="ARBA00023136"/>
    </source>
</evidence>
<evidence type="ECO:0000313" key="9">
    <source>
        <dbReference type="Proteomes" id="UP001187415"/>
    </source>
</evidence>
<dbReference type="GO" id="GO:0005886">
    <property type="term" value="C:plasma membrane"/>
    <property type="evidence" value="ECO:0007669"/>
    <property type="project" value="TreeGrafter"/>
</dbReference>
<accession>A0AA88SES0</accession>
<feature type="transmembrane region" description="Helical" evidence="7">
    <location>
        <begin position="151"/>
        <end position="170"/>
    </location>
</feature>
<feature type="transmembrane region" description="Helical" evidence="7">
    <location>
        <begin position="103"/>
        <end position="124"/>
    </location>
</feature>
<dbReference type="InterPro" id="IPR002666">
    <property type="entry name" value="Folate_carrier"/>
</dbReference>
<evidence type="ECO:0000256" key="4">
    <source>
        <dbReference type="ARBA" id="ARBA00022692"/>
    </source>
</evidence>
<dbReference type="PANTHER" id="PTHR10686">
    <property type="entry name" value="FOLATE TRANSPORTER"/>
    <property type="match status" value="1"/>
</dbReference>
<evidence type="ECO:0000256" key="1">
    <source>
        <dbReference type="ARBA" id="ARBA00004141"/>
    </source>
</evidence>
<dbReference type="PANTHER" id="PTHR10686:SF37">
    <property type="entry name" value="THIAMINE TRANSPORTER 2"/>
    <property type="match status" value="1"/>
</dbReference>
<dbReference type="EMBL" id="JAUPFM010000012">
    <property type="protein sequence ID" value="KAK2835135.1"/>
    <property type="molecule type" value="Genomic_DNA"/>
</dbReference>
<keyword evidence="6 7" id="KW-0472">Membrane</keyword>
<feature type="transmembrane region" description="Helical" evidence="7">
    <location>
        <begin position="411"/>
        <end position="431"/>
    </location>
</feature>
<gene>
    <name evidence="8" type="ORF">Q5P01_015619</name>
</gene>
<dbReference type="NCBIfam" id="TIGR00806">
    <property type="entry name" value="rfc"/>
    <property type="match status" value="1"/>
</dbReference>
<sequence>MSFTTLSSIWPHWARRVIPVARKTSEVRNNNGKAGDLVLTVSLTLALSGASISPQIKLPKLDHALTGRGESPLGTRRGTMGFFCSGESGNRPRWAGRYASCRAGWVGPTVLLCVYGFCSMMRPIEPFLTEFLTGPCKNLTTEQVTEQVYPVWTYSSLVLLIPVLLVTDFLRYKPVIILQGLTYATAFLLVLVGTGVRSAQLALFSYSIATAADVAYVSYIYSVVQPSHYQRVTSYVRGANLLGYSVGAFLAQLLVSLAGVSLYFLAFGTLISVSVGLITSFVLPMPKTSLFFKATYSAQQRDSGEDAGDSESQEVNMKLATTAVRHVGRMCWRLVLDCKTCYSSVALLFFCIWAATARCGYYQVSGYIQLLWVDIQPHNFTAYNGGVDAISMLSGAAATVAVGHMSLEWSVWGELVLGGFTFLIAGAIFLMDLTENIWISYACYILFKTVYMQLATICTFQIAKALNRERYALVFGMNSFVGTVLQSVLTAIVINTKSLQLPITSQFFVYASFFAAISLLFTVRGVHTVFHVKCRTASDRPEEGASELPGGSRL</sequence>
<comment type="similarity">
    <text evidence="2">Belongs to the reduced folate carrier (RFC) transporter (TC 2.A.48) family.</text>
</comment>